<evidence type="ECO:0008006" key="2">
    <source>
        <dbReference type="Google" id="ProtNLM"/>
    </source>
</evidence>
<organism evidence="1">
    <name type="scientific">marine sediment metagenome</name>
    <dbReference type="NCBI Taxonomy" id="412755"/>
    <lineage>
        <taxon>unclassified sequences</taxon>
        <taxon>metagenomes</taxon>
        <taxon>ecological metagenomes</taxon>
    </lineage>
</organism>
<gene>
    <name evidence="1" type="ORF">LCGC14_2541110</name>
</gene>
<comment type="caution">
    <text evidence="1">The sequence shown here is derived from an EMBL/GenBank/DDBJ whole genome shotgun (WGS) entry which is preliminary data.</text>
</comment>
<name>A0A0F9BDH9_9ZZZZ</name>
<protein>
    <recommendedName>
        <fullName evidence="2">Adenylyl-sulfate kinase</fullName>
    </recommendedName>
</protein>
<dbReference type="EMBL" id="LAZR01041473">
    <property type="protein sequence ID" value="KKL11902.1"/>
    <property type="molecule type" value="Genomic_DNA"/>
</dbReference>
<dbReference type="AlphaFoldDB" id="A0A0F9BDH9"/>
<evidence type="ECO:0000313" key="1">
    <source>
        <dbReference type="EMBL" id="KKL11902.1"/>
    </source>
</evidence>
<dbReference type="Gene3D" id="3.40.50.300">
    <property type="entry name" value="P-loop containing nucleotide triphosphate hydrolases"/>
    <property type="match status" value="1"/>
</dbReference>
<feature type="non-terminal residue" evidence="1">
    <location>
        <position position="1"/>
    </location>
</feature>
<accession>A0A0F9BDH9</accession>
<proteinExistence type="predicted"/>
<dbReference type="InterPro" id="IPR027417">
    <property type="entry name" value="P-loop_NTPase"/>
</dbReference>
<sequence length="39" mass="4604">GISDPYEEPEFNNCTIDTNLLTQQECFDIIIERLNNWKS</sequence>
<reference evidence="1" key="1">
    <citation type="journal article" date="2015" name="Nature">
        <title>Complex archaea that bridge the gap between prokaryotes and eukaryotes.</title>
        <authorList>
            <person name="Spang A."/>
            <person name="Saw J.H."/>
            <person name="Jorgensen S.L."/>
            <person name="Zaremba-Niedzwiedzka K."/>
            <person name="Martijn J."/>
            <person name="Lind A.E."/>
            <person name="van Eijk R."/>
            <person name="Schleper C."/>
            <person name="Guy L."/>
            <person name="Ettema T.J."/>
        </authorList>
    </citation>
    <scope>NUCLEOTIDE SEQUENCE</scope>
</reference>